<dbReference type="PANTHER" id="PTHR45089">
    <property type="entry name" value="DNAJ HEAT SHOCK AMINO-TERMINAL DOMAIN PROTEIN-RELATED"/>
    <property type="match status" value="1"/>
</dbReference>
<dbReference type="Proteomes" id="UP001161247">
    <property type="component" value="Chromosome 1"/>
</dbReference>
<evidence type="ECO:0000256" key="1">
    <source>
        <dbReference type="SAM" id="Coils"/>
    </source>
</evidence>
<keyword evidence="4" id="KW-1185">Reference proteome</keyword>
<dbReference type="Pfam" id="PF11926">
    <property type="entry name" value="DUF3444"/>
    <property type="match status" value="1"/>
</dbReference>
<protein>
    <submittedName>
        <fullName evidence="3">OLC1v1026263C1</fullName>
    </submittedName>
</protein>
<feature type="domain" description="DUF3444" evidence="2">
    <location>
        <begin position="307"/>
        <end position="509"/>
    </location>
</feature>
<dbReference type="EMBL" id="OX459118">
    <property type="protein sequence ID" value="CAI9091286.1"/>
    <property type="molecule type" value="Genomic_DNA"/>
</dbReference>
<feature type="coiled-coil region" evidence="1">
    <location>
        <begin position="6"/>
        <end position="40"/>
    </location>
</feature>
<gene>
    <name evidence="3" type="ORF">OLC1_LOCUS3248</name>
</gene>
<proteinExistence type="predicted"/>
<evidence type="ECO:0000259" key="2">
    <source>
        <dbReference type="Pfam" id="PF11926"/>
    </source>
</evidence>
<name>A0AAV1C6M6_OLDCO</name>
<evidence type="ECO:0000313" key="3">
    <source>
        <dbReference type="EMBL" id="CAI9091286.1"/>
    </source>
</evidence>
<sequence length="533" mass="61644">MDMGILQKLSEALEILEEKKEKIQERMNVVMSECDEVENHFKLLHVLSGDCVGEIESREKDLKSAEESMVKQMCERFDLEKKSMEAGFKRLDEKEKALEMDKMECEKMKESVQEMLNDGLKKEEELQCLSDELKRIRAQVEKMGTELDSREEILRGKEDKIESKLKNLELRVKKVDEMEQDLERRQHEIHSEEKRKSSEIQLKESNLVAREKELDILENEIKSEQELLEERSFRVDSKEKLLEEREDALDAREKRFILQRCTAQFRANDLQTPGTDIKSKAKMPVDVIDLDPESDSDSIGDMASSPVDNPSFTSAEIEKTTRNINVGETWACFDAKDKMPRTYARVTKVINNGGEIRLEVVWLKPCPVLRGEEEWVDAGLPVTCGKFEKGRSSVESLNIFSHPKVCALHHPWIIYPRAGETWAVYKDWDVVEWVSDRELHRHCEYEIVEILPHSRGVSSSSGIRVAHLDKITGSMNSYKRRSNNDEDTFLIKHSCLYRFSHAVPSVKTIRNDGNGIPEITFELDLNCLPLQLP</sequence>
<dbReference type="AlphaFoldDB" id="A0AAV1C6M6"/>
<organism evidence="3 4">
    <name type="scientific">Oldenlandia corymbosa var. corymbosa</name>
    <dbReference type="NCBI Taxonomy" id="529605"/>
    <lineage>
        <taxon>Eukaryota</taxon>
        <taxon>Viridiplantae</taxon>
        <taxon>Streptophyta</taxon>
        <taxon>Embryophyta</taxon>
        <taxon>Tracheophyta</taxon>
        <taxon>Spermatophyta</taxon>
        <taxon>Magnoliopsida</taxon>
        <taxon>eudicotyledons</taxon>
        <taxon>Gunneridae</taxon>
        <taxon>Pentapetalae</taxon>
        <taxon>asterids</taxon>
        <taxon>lamiids</taxon>
        <taxon>Gentianales</taxon>
        <taxon>Rubiaceae</taxon>
        <taxon>Rubioideae</taxon>
        <taxon>Spermacoceae</taxon>
        <taxon>Hedyotis-Oldenlandia complex</taxon>
        <taxon>Oldenlandia</taxon>
    </lineage>
</organism>
<dbReference type="InterPro" id="IPR024593">
    <property type="entry name" value="DUF3444"/>
</dbReference>
<keyword evidence="1" id="KW-0175">Coiled coil</keyword>
<accession>A0AAV1C6M6</accession>
<feature type="coiled-coil region" evidence="1">
    <location>
        <begin position="91"/>
        <end position="227"/>
    </location>
</feature>
<reference evidence="3" key="1">
    <citation type="submission" date="2023-03" db="EMBL/GenBank/DDBJ databases">
        <authorList>
            <person name="Julca I."/>
        </authorList>
    </citation>
    <scope>NUCLEOTIDE SEQUENCE</scope>
</reference>
<evidence type="ECO:0000313" key="4">
    <source>
        <dbReference type="Proteomes" id="UP001161247"/>
    </source>
</evidence>
<dbReference type="PANTHER" id="PTHR45089:SF15">
    <property type="entry name" value="DUF3444 DOMAIN-CONTAINING PROTEIN"/>
    <property type="match status" value="1"/>
</dbReference>